<dbReference type="STRING" id="370764.SAMN04489810_2832"/>
<protein>
    <submittedName>
        <fullName evidence="5">DNA-binding transcriptional regulator, GntR family</fullName>
    </submittedName>
</protein>
<dbReference type="Proteomes" id="UP000199009">
    <property type="component" value="Chromosome I"/>
</dbReference>
<evidence type="ECO:0000259" key="4">
    <source>
        <dbReference type="PROSITE" id="PS50949"/>
    </source>
</evidence>
<dbReference type="PANTHER" id="PTHR43537">
    <property type="entry name" value="TRANSCRIPTIONAL REGULATOR, GNTR FAMILY"/>
    <property type="match status" value="1"/>
</dbReference>
<dbReference type="InterPro" id="IPR008920">
    <property type="entry name" value="TF_FadR/GntR_C"/>
</dbReference>
<keyword evidence="2 5" id="KW-0238">DNA-binding</keyword>
<dbReference type="Pfam" id="PF00392">
    <property type="entry name" value="GntR"/>
    <property type="match status" value="1"/>
</dbReference>
<dbReference type="InterPro" id="IPR036390">
    <property type="entry name" value="WH_DNA-bd_sf"/>
</dbReference>
<evidence type="ECO:0000256" key="1">
    <source>
        <dbReference type="ARBA" id="ARBA00023015"/>
    </source>
</evidence>
<dbReference type="EMBL" id="LT629692">
    <property type="protein sequence ID" value="SDH33517.1"/>
    <property type="molecule type" value="Genomic_DNA"/>
</dbReference>
<gene>
    <name evidence="5" type="ORF">SAMN04489810_2832</name>
</gene>
<accession>A0A1G8BJW1</accession>
<dbReference type="PRINTS" id="PR00035">
    <property type="entry name" value="HTHGNTR"/>
</dbReference>
<reference evidence="5 6" key="1">
    <citation type="submission" date="2016-10" db="EMBL/GenBank/DDBJ databases">
        <authorList>
            <person name="de Groot N.N."/>
        </authorList>
    </citation>
    <scope>NUCLEOTIDE SEQUENCE [LARGE SCALE GENOMIC DNA]</scope>
    <source>
        <strain evidence="5 6">DSM 23142</strain>
    </source>
</reference>
<dbReference type="InterPro" id="IPR036388">
    <property type="entry name" value="WH-like_DNA-bd_sf"/>
</dbReference>
<dbReference type="CDD" id="cd07377">
    <property type="entry name" value="WHTH_GntR"/>
    <property type="match status" value="1"/>
</dbReference>
<organism evidence="5 6">
    <name type="scientific">Microbacterium pygmaeum</name>
    <dbReference type="NCBI Taxonomy" id="370764"/>
    <lineage>
        <taxon>Bacteria</taxon>
        <taxon>Bacillati</taxon>
        <taxon>Actinomycetota</taxon>
        <taxon>Actinomycetes</taxon>
        <taxon>Micrococcales</taxon>
        <taxon>Microbacteriaceae</taxon>
        <taxon>Microbacterium</taxon>
    </lineage>
</organism>
<dbReference type="GO" id="GO:0003700">
    <property type="term" value="F:DNA-binding transcription factor activity"/>
    <property type="evidence" value="ECO:0007669"/>
    <property type="project" value="InterPro"/>
</dbReference>
<dbReference type="PANTHER" id="PTHR43537:SF52">
    <property type="entry name" value="FATTY ACID METABOLISM REGULATOR PROTEIN"/>
    <property type="match status" value="1"/>
</dbReference>
<dbReference type="GO" id="GO:0003677">
    <property type="term" value="F:DNA binding"/>
    <property type="evidence" value="ECO:0007669"/>
    <property type="project" value="UniProtKB-KW"/>
</dbReference>
<dbReference type="Pfam" id="PF07729">
    <property type="entry name" value="FCD"/>
    <property type="match status" value="1"/>
</dbReference>
<dbReference type="InterPro" id="IPR011711">
    <property type="entry name" value="GntR_C"/>
</dbReference>
<dbReference type="PROSITE" id="PS50949">
    <property type="entry name" value="HTH_GNTR"/>
    <property type="match status" value="1"/>
</dbReference>
<dbReference type="SMART" id="SM00345">
    <property type="entry name" value="HTH_GNTR"/>
    <property type="match status" value="1"/>
</dbReference>
<dbReference type="Gene3D" id="1.10.10.10">
    <property type="entry name" value="Winged helix-like DNA-binding domain superfamily/Winged helix DNA-binding domain"/>
    <property type="match status" value="1"/>
</dbReference>
<feature type="domain" description="HTH gntR-type" evidence="4">
    <location>
        <begin position="1"/>
        <end position="67"/>
    </location>
</feature>
<keyword evidence="3" id="KW-0804">Transcription</keyword>
<name>A0A1G8BJW1_9MICO</name>
<evidence type="ECO:0000313" key="5">
    <source>
        <dbReference type="EMBL" id="SDH33517.1"/>
    </source>
</evidence>
<dbReference type="SMART" id="SM00895">
    <property type="entry name" value="FCD"/>
    <property type="match status" value="1"/>
</dbReference>
<keyword evidence="6" id="KW-1185">Reference proteome</keyword>
<proteinExistence type="predicted"/>
<dbReference type="InterPro" id="IPR000524">
    <property type="entry name" value="Tscrpt_reg_HTH_GntR"/>
</dbReference>
<dbReference type="Gene3D" id="1.20.120.530">
    <property type="entry name" value="GntR ligand-binding domain-like"/>
    <property type="match status" value="1"/>
</dbReference>
<dbReference type="SUPFAM" id="SSF46785">
    <property type="entry name" value="Winged helix' DNA-binding domain"/>
    <property type="match status" value="1"/>
</dbReference>
<dbReference type="SUPFAM" id="SSF48008">
    <property type="entry name" value="GntR ligand-binding domain-like"/>
    <property type="match status" value="1"/>
</dbReference>
<sequence length="199" mass="21761">MLGDEVYSILGRAILDGTLQPGERLRDVDLAERLQVSRTPVREALQRLERFGLVEVSANRWTRVATPSENALRDTTEFMAFVVGGAFRTALSRCSEEQLSLILEAADAVIAASDAQDAPGIMAGTVMFFQQVIRATGNTVFISIMRESGLALQRNLRGWTPDIEDAASRSNSYRRLREAVAARDGAAAQHELLAINLLG</sequence>
<keyword evidence="1" id="KW-0805">Transcription regulation</keyword>
<dbReference type="AlphaFoldDB" id="A0A1G8BJW1"/>
<evidence type="ECO:0000313" key="6">
    <source>
        <dbReference type="Proteomes" id="UP000199009"/>
    </source>
</evidence>
<evidence type="ECO:0000256" key="2">
    <source>
        <dbReference type="ARBA" id="ARBA00023125"/>
    </source>
</evidence>
<evidence type="ECO:0000256" key="3">
    <source>
        <dbReference type="ARBA" id="ARBA00023163"/>
    </source>
</evidence>